<comment type="caution">
    <text evidence="1">The sequence shown here is derived from an EMBL/GenBank/DDBJ whole genome shotgun (WGS) entry which is preliminary data.</text>
</comment>
<sequence>MSKPPYTIDQFERACEALDTTYQLDTAIRNTIIDRVLTAALADEEGAQ</sequence>
<organism evidence="1 2">
    <name type="scientific">Bifidobacterium callitrichos DSM 23973</name>
    <dbReference type="NCBI Taxonomy" id="1437609"/>
    <lineage>
        <taxon>Bacteria</taxon>
        <taxon>Bacillati</taxon>
        <taxon>Actinomycetota</taxon>
        <taxon>Actinomycetes</taxon>
        <taxon>Bifidobacteriales</taxon>
        <taxon>Bifidobacteriaceae</taxon>
        <taxon>Bifidobacterium</taxon>
    </lineage>
</organism>
<dbReference type="STRING" id="1437609.BCAL_0156"/>
<dbReference type="Proteomes" id="UP000029072">
    <property type="component" value="Unassembled WGS sequence"/>
</dbReference>
<dbReference type="AlphaFoldDB" id="A0A087ACR1"/>
<evidence type="ECO:0000313" key="2">
    <source>
        <dbReference type="Proteomes" id="UP000029072"/>
    </source>
</evidence>
<protein>
    <submittedName>
        <fullName evidence="1">Uncharacterized protein</fullName>
    </submittedName>
</protein>
<gene>
    <name evidence="1" type="ORF">BCAL_0156</name>
</gene>
<accession>A0A087ACR1</accession>
<reference evidence="1 2" key="1">
    <citation type="submission" date="2014-03" db="EMBL/GenBank/DDBJ databases">
        <title>Genomics of Bifidobacteria.</title>
        <authorList>
            <person name="Ventura M."/>
            <person name="Milani C."/>
            <person name="Lugli G.A."/>
        </authorList>
    </citation>
    <scope>NUCLEOTIDE SEQUENCE [LARGE SCALE GENOMIC DNA]</scope>
    <source>
        <strain evidence="1 2">DSM 23973</strain>
    </source>
</reference>
<name>A0A087ACR1_9BIFI</name>
<proteinExistence type="predicted"/>
<dbReference type="EMBL" id="JGYS01000001">
    <property type="protein sequence ID" value="KFI56561.1"/>
    <property type="molecule type" value="Genomic_DNA"/>
</dbReference>
<dbReference type="RefSeq" id="WP_156101944.1">
    <property type="nucleotide sequence ID" value="NZ_JDUV01000027.1"/>
</dbReference>
<evidence type="ECO:0000313" key="1">
    <source>
        <dbReference type="EMBL" id="KFI56561.1"/>
    </source>
</evidence>